<comment type="caution">
    <text evidence="2">The sequence shown here is derived from an EMBL/GenBank/DDBJ whole genome shotgun (WGS) entry which is preliminary data.</text>
</comment>
<dbReference type="EMBL" id="VSSQ01000333">
    <property type="protein sequence ID" value="MPL91554.1"/>
    <property type="molecule type" value="Genomic_DNA"/>
</dbReference>
<feature type="compositionally biased region" description="Basic and acidic residues" evidence="1">
    <location>
        <begin position="54"/>
        <end position="63"/>
    </location>
</feature>
<name>A0A644VJI5_9ZZZZ</name>
<proteinExistence type="predicted"/>
<evidence type="ECO:0000256" key="1">
    <source>
        <dbReference type="SAM" id="MobiDB-lite"/>
    </source>
</evidence>
<feature type="region of interest" description="Disordered" evidence="1">
    <location>
        <begin position="172"/>
        <end position="229"/>
    </location>
</feature>
<organism evidence="2">
    <name type="scientific">bioreactor metagenome</name>
    <dbReference type="NCBI Taxonomy" id="1076179"/>
    <lineage>
        <taxon>unclassified sequences</taxon>
        <taxon>metagenomes</taxon>
        <taxon>ecological metagenomes</taxon>
    </lineage>
</organism>
<protein>
    <submittedName>
        <fullName evidence="2">Uncharacterized protein</fullName>
    </submittedName>
</protein>
<reference evidence="2" key="1">
    <citation type="submission" date="2019-08" db="EMBL/GenBank/DDBJ databases">
        <authorList>
            <person name="Kucharzyk K."/>
            <person name="Murdoch R.W."/>
            <person name="Higgins S."/>
            <person name="Loffler F."/>
        </authorList>
    </citation>
    <scope>NUCLEOTIDE SEQUENCE</scope>
</reference>
<feature type="region of interest" description="Disordered" evidence="1">
    <location>
        <begin position="37"/>
        <end position="63"/>
    </location>
</feature>
<feature type="region of interest" description="Disordered" evidence="1">
    <location>
        <begin position="246"/>
        <end position="277"/>
    </location>
</feature>
<sequence length="325" mass="35727">MTLTQKVSDDFLKEMWRLARACLGRDGRDQLAQEQILKRRRAHPGPRRQHQRRAQGEARAKDAQVARRDMGLRVMGGQVADVAPGQQEHRLRLHVRGAGRHHRPRERAKLALVRIGPADEGPARDLGGLGDLGRAREQRMAAAAIEQVALLVQRAQPQPLGEPCLGQDRKVKRAAGQPRHQRLGIGHGDVEPRLGGPRADPADHLRQRQSAVGHGVVDHPDPQRAGDPVAQPADLALEGVEREEQRVRAGMDQRAALGQGKAAASAPAQREAEPLLKRLDVKADRRLRQAKRDLRAGEALVLDHRAEHGKGAQIGVGNLHSHQPF</sequence>
<evidence type="ECO:0000313" key="2">
    <source>
        <dbReference type="EMBL" id="MPL91554.1"/>
    </source>
</evidence>
<dbReference type="AlphaFoldDB" id="A0A644VJI5"/>
<feature type="compositionally biased region" description="Basic residues" evidence="1">
    <location>
        <begin position="38"/>
        <end position="53"/>
    </location>
</feature>
<feature type="compositionally biased region" description="Low complexity" evidence="1">
    <location>
        <begin position="255"/>
        <end position="269"/>
    </location>
</feature>
<accession>A0A644VJI5</accession>
<gene>
    <name evidence="2" type="ORF">SDC9_37629</name>
</gene>